<dbReference type="EMBL" id="CABVLI010000043">
    <property type="protein sequence ID" value="VVT24476.1"/>
    <property type="molecule type" value="Genomic_DNA"/>
</dbReference>
<feature type="compositionally biased region" description="Basic residues" evidence="1">
    <location>
        <begin position="59"/>
        <end position="70"/>
    </location>
</feature>
<evidence type="ECO:0000313" key="3">
    <source>
        <dbReference type="Proteomes" id="UP000326857"/>
    </source>
</evidence>
<accession>A0A5E8A4R0</accession>
<feature type="region of interest" description="Disordered" evidence="1">
    <location>
        <begin position="49"/>
        <end position="70"/>
    </location>
</feature>
<proteinExistence type="predicted"/>
<reference evidence="2 3" key="1">
    <citation type="submission" date="2019-09" db="EMBL/GenBank/DDBJ databases">
        <authorList>
            <person name="Dittami M. S."/>
        </authorList>
    </citation>
    <scope>NUCLEOTIDE SEQUENCE [LARGE SCALE GENOMIC DNA]</scope>
    <source>
        <strain evidence="2">SPHINGO391</strain>
    </source>
</reference>
<sequence length="70" mass="7624">MLATPTVGAIFVVTKFGTQFSVKGFGNKFRPWCDEAGSPNCSAHGLLQSRDQGVDLSHDRHRGRPVHRSG</sequence>
<evidence type="ECO:0000256" key="1">
    <source>
        <dbReference type="SAM" id="MobiDB-lite"/>
    </source>
</evidence>
<protein>
    <submittedName>
        <fullName evidence="2">Uncharacterized protein</fullName>
    </submittedName>
</protein>
<evidence type="ECO:0000313" key="2">
    <source>
        <dbReference type="EMBL" id="VVT24476.1"/>
    </source>
</evidence>
<name>A0A5E8A4R0_9SPHN</name>
<gene>
    <name evidence="2" type="ORF">SPHINGO391_480109</name>
</gene>
<organism evidence="2 3">
    <name type="scientific">Sphingomonas aurantiaca</name>
    <dbReference type="NCBI Taxonomy" id="185949"/>
    <lineage>
        <taxon>Bacteria</taxon>
        <taxon>Pseudomonadati</taxon>
        <taxon>Pseudomonadota</taxon>
        <taxon>Alphaproteobacteria</taxon>
        <taxon>Sphingomonadales</taxon>
        <taxon>Sphingomonadaceae</taxon>
        <taxon>Sphingomonas</taxon>
    </lineage>
</organism>
<dbReference type="AlphaFoldDB" id="A0A5E8A4R0"/>
<dbReference type="Proteomes" id="UP000326857">
    <property type="component" value="Unassembled WGS sequence"/>
</dbReference>